<dbReference type="Proteomes" id="UP000466586">
    <property type="component" value="Unassembled WGS sequence"/>
</dbReference>
<gene>
    <name evidence="3" type="ORF">GS399_12190</name>
</gene>
<comment type="similarity">
    <text evidence="1">Belongs to the ComF/GntX family.</text>
</comment>
<dbReference type="CDD" id="cd06223">
    <property type="entry name" value="PRTases_typeI"/>
    <property type="match status" value="1"/>
</dbReference>
<dbReference type="InterPro" id="IPR000836">
    <property type="entry name" value="PRTase_dom"/>
</dbReference>
<dbReference type="EMBL" id="WVHT01000005">
    <property type="protein sequence ID" value="MXV51735.1"/>
    <property type="molecule type" value="Genomic_DNA"/>
</dbReference>
<accession>A0A7K1YAX1</accession>
<keyword evidence="4" id="KW-1185">Reference proteome</keyword>
<evidence type="ECO:0000259" key="2">
    <source>
        <dbReference type="Pfam" id="PF00156"/>
    </source>
</evidence>
<sequence length="232" mass="26603">MNLLYSYLQDFLSLIYPDLCAACYKNLFKNEQTICTDCFYHLPYTNFHKDESNRLAQQLWGRFPFEKAMALLYFHKGSKVQNLMHQLKYSNQPQVGLKLGEIYGTLLKNDDSYDVPDIIIPVPLHPAKLKKRGYNQSDYFAEGLSGKLGVFWDATGLHRTRSTESQTKKSRFMRYENMKETFHVPDKAKFENKHVLLVDDVITTGATLEGCAAAFFEIKGVKISIAGIAYAN</sequence>
<dbReference type="SUPFAM" id="SSF53271">
    <property type="entry name" value="PRTase-like"/>
    <property type="match status" value="1"/>
</dbReference>
<evidence type="ECO:0000313" key="4">
    <source>
        <dbReference type="Proteomes" id="UP000466586"/>
    </source>
</evidence>
<dbReference type="PANTHER" id="PTHR47505:SF1">
    <property type="entry name" value="DNA UTILIZATION PROTEIN YHGH"/>
    <property type="match status" value="1"/>
</dbReference>
<evidence type="ECO:0000313" key="3">
    <source>
        <dbReference type="EMBL" id="MXV51735.1"/>
    </source>
</evidence>
<reference evidence="3 4" key="1">
    <citation type="submission" date="2019-11" db="EMBL/GenBank/DDBJ databases">
        <title>Pedobacter sp. HMF7647 Genome sequencing and assembly.</title>
        <authorList>
            <person name="Kang H."/>
            <person name="Kim H."/>
            <person name="Joh K."/>
        </authorList>
    </citation>
    <scope>NUCLEOTIDE SEQUENCE [LARGE SCALE GENOMIC DNA]</scope>
    <source>
        <strain evidence="3 4">HMF7647</strain>
    </source>
</reference>
<dbReference type="InterPro" id="IPR029057">
    <property type="entry name" value="PRTase-like"/>
</dbReference>
<name>A0A7K1YAX1_9SPHI</name>
<organism evidence="3 4">
    <name type="scientific">Hufsiella arboris</name>
    <dbReference type="NCBI Taxonomy" id="2695275"/>
    <lineage>
        <taxon>Bacteria</taxon>
        <taxon>Pseudomonadati</taxon>
        <taxon>Bacteroidota</taxon>
        <taxon>Sphingobacteriia</taxon>
        <taxon>Sphingobacteriales</taxon>
        <taxon>Sphingobacteriaceae</taxon>
        <taxon>Hufsiella</taxon>
    </lineage>
</organism>
<feature type="domain" description="Phosphoribosyltransferase" evidence="2">
    <location>
        <begin position="161"/>
        <end position="225"/>
    </location>
</feature>
<dbReference type="InterPro" id="IPR051910">
    <property type="entry name" value="ComF/GntX_DNA_util-trans"/>
</dbReference>
<protein>
    <submittedName>
        <fullName evidence="3">ComF family protein</fullName>
    </submittedName>
</protein>
<dbReference type="Gene3D" id="3.40.50.2020">
    <property type="match status" value="1"/>
</dbReference>
<evidence type="ECO:0000256" key="1">
    <source>
        <dbReference type="ARBA" id="ARBA00008007"/>
    </source>
</evidence>
<comment type="caution">
    <text evidence="3">The sequence shown here is derived from an EMBL/GenBank/DDBJ whole genome shotgun (WGS) entry which is preliminary data.</text>
</comment>
<dbReference type="PANTHER" id="PTHR47505">
    <property type="entry name" value="DNA UTILIZATION PROTEIN YHGH"/>
    <property type="match status" value="1"/>
</dbReference>
<dbReference type="Pfam" id="PF00156">
    <property type="entry name" value="Pribosyltran"/>
    <property type="match status" value="1"/>
</dbReference>
<proteinExistence type="inferred from homology"/>
<dbReference type="RefSeq" id="WP_160844916.1">
    <property type="nucleotide sequence ID" value="NZ_WVHT01000005.1"/>
</dbReference>
<dbReference type="AlphaFoldDB" id="A0A7K1YAX1"/>